<evidence type="ECO:0000256" key="1">
    <source>
        <dbReference type="ARBA" id="ARBA00022703"/>
    </source>
</evidence>
<dbReference type="GO" id="GO:0042981">
    <property type="term" value="P:regulation of apoptotic process"/>
    <property type="evidence" value="ECO:0007669"/>
    <property type="project" value="InterPro"/>
</dbReference>
<dbReference type="PANTHER" id="PTHR48169:SF7">
    <property type="entry name" value="CASPASE 10"/>
    <property type="match status" value="1"/>
</dbReference>
<dbReference type="Pfam" id="PF01335">
    <property type="entry name" value="DED"/>
    <property type="match status" value="1"/>
</dbReference>
<dbReference type="InterPro" id="IPR011029">
    <property type="entry name" value="DEATH-like_dom_sf"/>
</dbReference>
<dbReference type="GO" id="GO:0006915">
    <property type="term" value="P:apoptotic process"/>
    <property type="evidence" value="ECO:0007669"/>
    <property type="project" value="UniProtKB-KW"/>
</dbReference>
<feature type="compositionally biased region" description="Basic and acidic residues" evidence="2">
    <location>
        <begin position="257"/>
        <end position="280"/>
    </location>
</feature>
<evidence type="ECO:0000259" key="3">
    <source>
        <dbReference type="PROSITE" id="PS50168"/>
    </source>
</evidence>
<protein>
    <recommendedName>
        <fullName evidence="3">DED domain-containing protein</fullName>
    </recommendedName>
</protein>
<keyword evidence="5" id="KW-1185">Reference proteome</keyword>
<gene>
    <name evidence="4" type="ORF">MCOR_41995</name>
</gene>
<evidence type="ECO:0000313" key="5">
    <source>
        <dbReference type="Proteomes" id="UP000507470"/>
    </source>
</evidence>
<name>A0A6J8DNZ1_MYTCO</name>
<organism evidence="4 5">
    <name type="scientific">Mytilus coruscus</name>
    <name type="common">Sea mussel</name>
    <dbReference type="NCBI Taxonomy" id="42192"/>
    <lineage>
        <taxon>Eukaryota</taxon>
        <taxon>Metazoa</taxon>
        <taxon>Spiralia</taxon>
        <taxon>Lophotrochozoa</taxon>
        <taxon>Mollusca</taxon>
        <taxon>Bivalvia</taxon>
        <taxon>Autobranchia</taxon>
        <taxon>Pteriomorphia</taxon>
        <taxon>Mytilida</taxon>
        <taxon>Mytiloidea</taxon>
        <taxon>Mytilidae</taxon>
        <taxon>Mytilinae</taxon>
        <taxon>Mytilus</taxon>
    </lineage>
</organism>
<keyword evidence="1" id="KW-0053">Apoptosis</keyword>
<accession>A0A6J8DNZ1</accession>
<feature type="domain" description="DED" evidence="3">
    <location>
        <begin position="23"/>
        <end position="103"/>
    </location>
</feature>
<dbReference type="Proteomes" id="UP000507470">
    <property type="component" value="Unassembled WGS sequence"/>
</dbReference>
<reference evidence="4 5" key="1">
    <citation type="submission" date="2020-06" db="EMBL/GenBank/DDBJ databases">
        <authorList>
            <person name="Li R."/>
            <person name="Bekaert M."/>
        </authorList>
    </citation>
    <scope>NUCLEOTIDE SEQUENCE [LARGE SCALE GENOMIC DNA]</scope>
    <source>
        <strain evidence="5">wild</strain>
    </source>
</reference>
<proteinExistence type="predicted"/>
<dbReference type="EMBL" id="CACVKT020007578">
    <property type="protein sequence ID" value="CAC5408620.1"/>
    <property type="molecule type" value="Genomic_DNA"/>
</dbReference>
<evidence type="ECO:0000313" key="4">
    <source>
        <dbReference type="EMBL" id="CAC5408620.1"/>
    </source>
</evidence>
<feature type="region of interest" description="Disordered" evidence="2">
    <location>
        <begin position="257"/>
        <end position="282"/>
    </location>
</feature>
<dbReference type="OrthoDB" id="6110800at2759"/>
<evidence type="ECO:0000256" key="2">
    <source>
        <dbReference type="SAM" id="MobiDB-lite"/>
    </source>
</evidence>
<dbReference type="PANTHER" id="PTHR48169">
    <property type="entry name" value="DED DOMAIN-CONTAINING PROTEIN"/>
    <property type="match status" value="1"/>
</dbReference>
<dbReference type="InterPro" id="IPR001875">
    <property type="entry name" value="DED_dom"/>
</dbReference>
<dbReference type="CDD" id="cd00045">
    <property type="entry name" value="DED"/>
    <property type="match status" value="1"/>
</dbReference>
<dbReference type="SMART" id="SM00031">
    <property type="entry name" value="DED"/>
    <property type="match status" value="1"/>
</dbReference>
<sequence length="429" mass="50241">MEPDKSKSRKLEGIRLNPSDDYQLHVFLMKIARQITDEEFKEIKFYCSGKNGMAKGILEKIEDCISLFRHMKELNMLSNENLATFQAMIWHLGRKDLYKQFVEFCKNREEILHFFAPSDKPANGYIHVDFHIRGTKDFRRQDLEELRNSLSNLLCCPPRHIIIDGIEPTSSIHITFMIPEFCIEYLLEITETEKGRLYSCGVDRFKVDERLIDCIDFKDNEHIPSLDKDVAVRKLLQTNKQLERDLERYQIAYEDKSNKLDENSSNHSDSLRELKNAKENSEEELNTEIRKLKNMIHEYQLSCLQLTSDLERTRKAILTDDDQEIYSRKDGGLTVLSKQIIKVLQTSRACEITSDIMRTVQKNRKDIDKLKDHIQRLVNSEVFDEVYKAVLNLISIEDAIAEKEGSEYNLSSTYYIDTDDDDDSSDDYD</sequence>
<dbReference type="SUPFAM" id="SSF47986">
    <property type="entry name" value="DEATH domain"/>
    <property type="match status" value="1"/>
</dbReference>
<dbReference type="AlphaFoldDB" id="A0A6J8DNZ1"/>
<dbReference type="Gene3D" id="1.10.533.10">
    <property type="entry name" value="Death Domain, Fas"/>
    <property type="match status" value="1"/>
</dbReference>
<dbReference type="PROSITE" id="PS50168">
    <property type="entry name" value="DED"/>
    <property type="match status" value="1"/>
</dbReference>